<proteinExistence type="predicted"/>
<dbReference type="SMART" id="SM00160">
    <property type="entry name" value="RanBD"/>
    <property type="match status" value="5"/>
</dbReference>
<feature type="compositionally biased region" description="Polar residues" evidence="7">
    <location>
        <begin position="3546"/>
        <end position="3560"/>
    </location>
</feature>
<feature type="domain" description="RanBD1" evidence="8">
    <location>
        <begin position="1222"/>
        <end position="1356"/>
    </location>
</feature>
<feature type="compositionally biased region" description="Basic and acidic residues" evidence="7">
    <location>
        <begin position="1197"/>
        <end position="1207"/>
    </location>
</feature>
<accession>A0ABM1BC08</accession>
<dbReference type="PANTHER" id="PTHR23138:SF87">
    <property type="entry name" value="E3 SUMO-PROTEIN LIGASE RANBP2"/>
    <property type="match status" value="1"/>
</dbReference>
<dbReference type="InterPro" id="IPR019734">
    <property type="entry name" value="TPR_rpt"/>
</dbReference>
<dbReference type="Gene3D" id="1.25.40.10">
    <property type="entry name" value="Tetratricopeptide repeat domain"/>
    <property type="match status" value="1"/>
</dbReference>
<feature type="domain" description="RanBP2-type" evidence="9">
    <location>
        <begin position="1894"/>
        <end position="1923"/>
    </location>
</feature>
<evidence type="ECO:0000313" key="11">
    <source>
        <dbReference type="RefSeq" id="XP_013778957.1"/>
    </source>
</evidence>
<dbReference type="Pfam" id="PF12185">
    <property type="entry name" value="IR1-M"/>
    <property type="match status" value="2"/>
</dbReference>
<dbReference type="InterPro" id="IPR045255">
    <property type="entry name" value="RanBP1-like"/>
</dbReference>
<feature type="region of interest" description="Disordered" evidence="7">
    <location>
        <begin position="2320"/>
        <end position="2350"/>
    </location>
</feature>
<feature type="compositionally biased region" description="Polar residues" evidence="7">
    <location>
        <begin position="2795"/>
        <end position="2805"/>
    </location>
</feature>
<feature type="domain" description="RanBD1" evidence="8">
    <location>
        <begin position="2191"/>
        <end position="2323"/>
    </location>
</feature>
<dbReference type="Gene3D" id="4.10.1060.10">
    <property type="entry name" value="Zinc finger, RanBP2-type"/>
    <property type="match status" value="2"/>
</dbReference>
<feature type="repeat" description="TPR" evidence="6">
    <location>
        <begin position="60"/>
        <end position="93"/>
    </location>
</feature>
<feature type="region of interest" description="Disordered" evidence="7">
    <location>
        <begin position="935"/>
        <end position="959"/>
    </location>
</feature>
<dbReference type="RefSeq" id="XP_013778957.1">
    <property type="nucleotide sequence ID" value="XM_013923503.2"/>
</dbReference>
<organism evidence="10 11">
    <name type="scientific">Limulus polyphemus</name>
    <name type="common">Atlantic horseshoe crab</name>
    <dbReference type="NCBI Taxonomy" id="6850"/>
    <lineage>
        <taxon>Eukaryota</taxon>
        <taxon>Metazoa</taxon>
        <taxon>Ecdysozoa</taxon>
        <taxon>Arthropoda</taxon>
        <taxon>Chelicerata</taxon>
        <taxon>Merostomata</taxon>
        <taxon>Xiphosura</taxon>
        <taxon>Limulidae</taxon>
        <taxon>Limulus</taxon>
    </lineage>
</organism>
<feature type="region of interest" description="Disordered" evidence="7">
    <location>
        <begin position="1193"/>
        <end position="1221"/>
    </location>
</feature>
<feature type="compositionally biased region" description="Acidic residues" evidence="7">
    <location>
        <begin position="946"/>
        <end position="959"/>
    </location>
</feature>
<dbReference type="PROSITE" id="PS50005">
    <property type="entry name" value="TPR"/>
    <property type="match status" value="1"/>
</dbReference>
<dbReference type="InterPro" id="IPR000156">
    <property type="entry name" value="Ran_bind_dom"/>
</dbReference>
<dbReference type="SUPFAM" id="SSF90209">
    <property type="entry name" value="Ran binding protein zinc finger-like"/>
    <property type="match status" value="2"/>
</dbReference>
<dbReference type="Pfam" id="PF00641">
    <property type="entry name" value="Zn_ribbon_RanBP"/>
    <property type="match status" value="2"/>
</dbReference>
<dbReference type="InterPro" id="IPR022011">
    <property type="entry name" value="IR1-M"/>
</dbReference>
<keyword evidence="3 5" id="KW-0863">Zinc-finger</keyword>
<dbReference type="SUPFAM" id="SSF48452">
    <property type="entry name" value="TPR-like"/>
    <property type="match status" value="1"/>
</dbReference>
<dbReference type="SUPFAM" id="SSF50729">
    <property type="entry name" value="PH domain-like"/>
    <property type="match status" value="7"/>
</dbReference>
<feature type="domain" description="RanBD1" evidence="8">
    <location>
        <begin position="1712"/>
        <end position="1848"/>
    </location>
</feature>
<dbReference type="CDD" id="cd13176">
    <property type="entry name" value="RanBD_RanBP2-like"/>
    <property type="match status" value="1"/>
</dbReference>
<feature type="compositionally biased region" description="Basic and acidic residues" evidence="7">
    <location>
        <begin position="2541"/>
        <end position="2550"/>
    </location>
</feature>
<evidence type="ECO:0000256" key="7">
    <source>
        <dbReference type="SAM" id="MobiDB-lite"/>
    </source>
</evidence>
<feature type="compositionally biased region" description="Polar residues" evidence="7">
    <location>
        <begin position="822"/>
        <end position="836"/>
    </location>
</feature>
<dbReference type="SMART" id="SM00547">
    <property type="entry name" value="ZnF_RBZ"/>
    <property type="match status" value="2"/>
</dbReference>
<feature type="region of interest" description="Disordered" evidence="7">
    <location>
        <begin position="792"/>
        <end position="862"/>
    </location>
</feature>
<dbReference type="PROSITE" id="PS50196">
    <property type="entry name" value="RANBD1"/>
    <property type="match status" value="6"/>
</dbReference>
<evidence type="ECO:0000256" key="2">
    <source>
        <dbReference type="ARBA" id="ARBA00022723"/>
    </source>
</evidence>
<dbReference type="InterPro" id="IPR045256">
    <property type="entry name" value="RanBP1_RanBD"/>
</dbReference>
<gene>
    <name evidence="11" type="primary">LOC106463471</name>
</gene>
<dbReference type="InterPro" id="IPR011993">
    <property type="entry name" value="PH-like_dom_sf"/>
</dbReference>
<dbReference type="PROSITE" id="PS01358">
    <property type="entry name" value="ZF_RANBP2_1"/>
    <property type="match status" value="2"/>
</dbReference>
<evidence type="ECO:0000313" key="10">
    <source>
        <dbReference type="Proteomes" id="UP000694941"/>
    </source>
</evidence>
<dbReference type="InterPro" id="IPR036443">
    <property type="entry name" value="Znf_RanBP2_sf"/>
</dbReference>
<feature type="region of interest" description="Disordered" evidence="7">
    <location>
        <begin position="2065"/>
        <end position="2088"/>
    </location>
</feature>
<dbReference type="Pfam" id="PF00638">
    <property type="entry name" value="Ran_BP1"/>
    <property type="match status" value="6"/>
</dbReference>
<feature type="domain" description="RanBD1" evidence="8">
    <location>
        <begin position="3246"/>
        <end position="3361"/>
    </location>
</feature>
<dbReference type="InterPro" id="IPR001876">
    <property type="entry name" value="Znf_RanBP2"/>
</dbReference>
<dbReference type="GeneID" id="106463471"/>
<feature type="compositionally biased region" description="Low complexity" evidence="7">
    <location>
        <begin position="2551"/>
        <end position="2561"/>
    </location>
</feature>
<dbReference type="PANTHER" id="PTHR23138">
    <property type="entry name" value="RAN BINDING PROTEIN"/>
    <property type="match status" value="1"/>
</dbReference>
<dbReference type="InterPro" id="IPR011990">
    <property type="entry name" value="TPR-like_helical_dom_sf"/>
</dbReference>
<feature type="region of interest" description="Disordered" evidence="7">
    <location>
        <begin position="3546"/>
        <end position="3567"/>
    </location>
</feature>
<reference evidence="11" key="1">
    <citation type="submission" date="2025-08" db="UniProtKB">
        <authorList>
            <consortium name="RefSeq"/>
        </authorList>
    </citation>
    <scope>IDENTIFICATION</scope>
    <source>
        <tissue evidence="11">Muscle</tissue>
    </source>
</reference>
<name>A0ABM1BC08_LIMPO</name>
<dbReference type="Gene3D" id="2.30.29.30">
    <property type="entry name" value="Pleckstrin-homology domain (PH domain)/Phosphotyrosine-binding domain (PTB)"/>
    <property type="match status" value="7"/>
</dbReference>
<feature type="domain" description="RanBD1" evidence="8">
    <location>
        <begin position="2646"/>
        <end position="2782"/>
    </location>
</feature>
<feature type="compositionally biased region" description="Polar residues" evidence="7">
    <location>
        <begin position="2158"/>
        <end position="2167"/>
    </location>
</feature>
<evidence type="ECO:0000256" key="4">
    <source>
        <dbReference type="ARBA" id="ARBA00022833"/>
    </source>
</evidence>
<feature type="domain" description="RanBP2-type" evidence="9">
    <location>
        <begin position="1407"/>
        <end position="1436"/>
    </location>
</feature>
<feature type="compositionally biased region" description="Acidic residues" evidence="7">
    <location>
        <begin position="2177"/>
        <end position="2186"/>
    </location>
</feature>
<feature type="region of interest" description="Disordered" evidence="7">
    <location>
        <begin position="3199"/>
        <end position="3225"/>
    </location>
</feature>
<evidence type="ECO:0000259" key="8">
    <source>
        <dbReference type="PROSITE" id="PS50196"/>
    </source>
</evidence>
<feature type="domain" description="RanBD1" evidence="8">
    <location>
        <begin position="3057"/>
        <end position="3193"/>
    </location>
</feature>
<feature type="compositionally biased region" description="Polar residues" evidence="7">
    <location>
        <begin position="3203"/>
        <end position="3218"/>
    </location>
</feature>
<feature type="region of interest" description="Disordered" evidence="7">
    <location>
        <begin position="2505"/>
        <end position="2525"/>
    </location>
</feature>
<evidence type="ECO:0000256" key="3">
    <source>
        <dbReference type="ARBA" id="ARBA00022771"/>
    </source>
</evidence>
<keyword evidence="4" id="KW-0862">Zinc</keyword>
<protein>
    <submittedName>
        <fullName evidence="11">E3 SUMO-protein ligase RanBP2-like isoform X1</fullName>
    </submittedName>
</protein>
<sequence>MFRSKKEVDKHVADILNKINNENERNLRGYSFARLYYQIKDYDKAKRYLAGFLSVRENHAAGHKLMGQICESCSNLERALQSFKKSLELEENQKDVVLKICELYTKLPVDPETARYWADRAERLFPHHEVVFSLRECIVTAEGEPNMQELEDLIASELAARPRDVNLRIKLLKLYMDTERVQDAYSHATKVESKCPFPTNVTWYYFLSDVFETYLGEMGNRVDIDFHINYLAVLEHLVALTLAEPHILDCITIEDCNNRQLHSVGDVASAFDMFDQELDRAWKISGPSDGSWNYVLHHMSGQLYFHLGTLLLKRAKKEQGNWKEACRTSAALYLTAYTFKPGSLVQQMWFMQLGNKQKLFTRFYQQGLMRLSVTGHVLMALCKDEKTKWLQKIKQEVCVSHVRERIFQRLFPSVTSRKSATSCTSYFLKDQAFLENSLEFPTWEALEEYDKVASKLQPELLHHLIWLALHYQSYGEDQQKKDPKYKFEVFDGLKYSSPTLNSGAPESLSLLDVQAFLHATVYTANLALEQRRALIHHKAADAPLCVPSYIADPLCTNEQANWWKATYKLYANIAKEKLGELRRTLQRGLEVIRGVGNHGMDVSLVVHLARLFADQASELRSNITSDDANTEKILDIEARASHYWTVALSMLDKLVVNQTLRTPKDRLFPSYGNEPSSEEVSALQEEGRLFLACRAMNDGHYNEAAEAFSSLKSAYASFYLAQSLKKLSEQELGCSSRQNVSITIWNNYISLLNRTRDALYLTMDRIRGDRYHSLNAELDIMLEEVENKLSAANRSTHSEENQNGEEDGALSESSDSQDKQPQESTNISRPWQSTPQKVRGILKEKSERSNLNLSAEHREYVRPSPERLDAQIRAMARTQNVLIQTLLDQQQEVVKTNHAIVEELKLNRTVIEELKEQLKGLHLVAKYWPKRRFSSKSSAGQAKEGESEEEEGEKDLDEYEENNYLSYYPESLATHDFRNTFGYGPPSMVTGPSGVNYYQHSQDLSINQYHYPPPAGPPSLHTPKYFPPPLAASGLPFSEGQQLPQFSFPPPPPNAASLSAGLSRAPVFGCLGHEPAAPLPPGPMVPPPPGPPPMFNVAQPLRDAPHAFQIPLPSTVTAVAQSITLSGVTFTPSVLSSTSELFSSSTPSQLQMLLNKPPVLSTQIPGSLSNSFRFDEREQAASALYKQSKVISSPISPDKDKSLEGGRESVGSDEGDHSFGGDFKPLIPLPDEVPVQTGEEDEKVLFENRAKLFRFVDKEWKERGVGTVKLLLNEISGKVRLLMRRDQILKICANHYIFPEMDLKLMKGSDRAWVWCAQDFADEEIKAEQFCIRFKSVEIAEDFKNAFEKSVEIVKNHTQKNQEPATEIAKEPKSVNFVEEKKILKDIKCVPENELSSVGFGDKFKLQPGNWICDVCLVNNPAEKNKCQACDSPKPGAQLSSSEEKSSSLSKFTFGITPQSSGSGFGALFAEKQGNKPEEASFHFGIPGSGFSSSSRTNVSGEIVKGALGFPLVENVTQDQEIPKASADTSSSSQFGSASFMLNQMASRQKEDNKQRSNVFGGFSFTNTPVIQDSNQIQDHQIKQIGVKSKEIPQKTEAQTKSSPFAQFSFKLGSVNQPSFDFLGEKKERNVTIKETEVEADDNHLFGSDKEVSTLTFSALSTTKSPEEIFGQDSNFKGFPGSGVPVFGSPSTKEKSNTSGSEVLEEYEPNVEFKPVIPLPELVELQTGEEQEEKLFCERAKLFRYAPDVKQWKERGIGELKILRHQHTGKCRILMRREQVLKLCANHYIVPGMTLSPLSSSDRAWVWSAKDYSEGELKQEQLAVKFKAFDIANEFRRVFEKCQTEAQKSEQCPAGIANSSMTSFIKASDSSKVLEHTTSSQSTQLSLTEMFKPKPGSWECNVCYVRNNGDDTSCQACATFRPGFDGTLKVASDIPKNSAPGFKFSFSVDIGKQHSVVSESQKLDKFQFKVVPQDEGTSDFKKPQNSIFGTIANSSSSGSFGSFVFGGQTSSPKFSLTSDQKSDSRFVFGSTPSKSSYMFGSSSAGMAFGSTKPLFVLGSDDDATSRLSTPVSETDVEDSHGHPTSELKMSLTKDNTQEMAVTSDLTAITSVSSLSSTPAAPIFTFGTPTSGQDDTVQFRFGSPQKHEFTFSGIRPRSPSKTPNSPGTPTDIASRGAEEEEEVEPSEADNVYFHPVIPLPPKVEVKTGEEGEEVLYSQRAKLYMFVQGEWKERGIGDVKLLLNSSTNQIRLLMRRDQVLKVCLNHNVTSDIKFNKKDDRSWTWGATDFSEGEPNPARFAIRFKSEAVSQQFKAAVDDAQKQLSNGQVKSKQHSTPPDTLTEKPVSTPSPLSTFSFRLDKQTTPSTKGFSLADKFGIPPSSTSRNLFGNVLPKAPDRDDQSDDGIIILKAKQASDEKRARAQQLKLPPNFYLYEEKSPCPGCRGCDKEEEFEQIKEEPVLITYEKKPTKDQIQLAEKLKLPPTFFMYEDKPPCPGCRGCIDNENQEETDTVQSDVKSRAVTSKSPITSSVISDNEQALTVFSSERKDEKIQETSEAATSSSQTKSTFLSTDSSVFGANLVTSNFSFEALAAQSSTSNSAAGSALKTKGDNCFAFTGAGKPLFVDVKNQDFAAGSEQSDTQVVPSQEIHFEPVIPLPELVETKTGEEEELPVFCHRAKLYRFDKNVQQWKERGVGDFKILKHKNQCRFRLILRRQQVHKIACNHYITADMKLKPMPTTENAVCWTAVDFAEEQSVSELLAVRFKTKELVEEFKEKFEECRKAVEMKTGDTKESLPESGHQSEQITSTKTNKEALEDTSKCETIILKKLVGKINNNAEGETEGNIISEKTGKQMAVQAENWEKIPPKDLNEPVLITYEKKPTKDQIQLAEKLKLPPTFFMYEDKPPCPGCRGCIDNESLGEAGALQCAIKSSAVTTESSITSSSISDVKLDLTVSSESKGECITDTSRAATSPCQTISTSLSTDSSVFGANLDTSNFSFEALAARSSTFNSTAGSSPMKSKENSFVFAGAGKPLFGGVKCQDPVAGSEQDDTQVVPSQEIHFEPVIPLPELVETKTGEEEELPVFCHRAKLYRFDKNVQQWKERGVGDFKILKHKNQCRFRLLLRRQQVHKIACNHYITADMKLKPMPTTENAVCWTAVDFAEEQPVSEFLAVRFKTKELVEEFKEKFEECRKAVEIKASDKEESVSESVHQSDQSTTNTNKETLEDSSSKCETIDLKELIEGNNDGEEEEEEDVMFEKRISFFIFDQEINNYKFLGVGPLRVLYDDSVFGARVQMHSDQGDLLCDHIIAAQTTLQSQQREAHWVAVNTSVDPAIEQQYKAVFSSSNSLQDFCTVFQEGKQMAAQAEISENCEEISPENLNDQVYQLEPSIPIVPGKESTSQYDSVTCEDVQNLAEGNNYGGEEEEEDDIMFEESISFSVYDQETRDFKLLGVGPLRVLYDDSVFGARVQMHSDQGDLLCDHIIAVQTCLRSEQTKAFWAAIDMSMDPPIKRQYRAVFSSLNSLQDFCTVFEEGKQLAVQAEILEKDEGTLTSNLQGETGSSEVQPKEKET</sequence>
<dbReference type="Proteomes" id="UP000694941">
    <property type="component" value="Unplaced"/>
</dbReference>
<evidence type="ECO:0000259" key="9">
    <source>
        <dbReference type="PROSITE" id="PS50199"/>
    </source>
</evidence>
<evidence type="ECO:0000256" key="5">
    <source>
        <dbReference type="PROSITE-ProRule" id="PRU00322"/>
    </source>
</evidence>
<evidence type="ECO:0000256" key="6">
    <source>
        <dbReference type="PROSITE-ProRule" id="PRU00339"/>
    </source>
</evidence>
<keyword evidence="1" id="KW-0597">Phosphoprotein</keyword>
<keyword evidence="10" id="KW-1185">Reference proteome</keyword>
<feature type="region of interest" description="Disordered" evidence="7">
    <location>
        <begin position="2147"/>
        <end position="2187"/>
    </location>
</feature>
<keyword evidence="6" id="KW-0802">TPR repeat</keyword>
<feature type="region of interest" description="Disordered" evidence="7">
    <location>
        <begin position="2784"/>
        <end position="2810"/>
    </location>
</feature>
<feature type="region of interest" description="Disordered" evidence="7">
    <location>
        <begin position="2540"/>
        <end position="2561"/>
    </location>
</feature>
<keyword evidence="2" id="KW-0479">Metal-binding</keyword>
<evidence type="ECO:0000256" key="1">
    <source>
        <dbReference type="ARBA" id="ARBA00022553"/>
    </source>
</evidence>
<dbReference type="PROSITE" id="PS50199">
    <property type="entry name" value="ZF_RANBP2_2"/>
    <property type="match status" value="2"/>
</dbReference>
<dbReference type="CDD" id="cd13179">
    <property type="entry name" value="RanBD_RanBP1"/>
    <property type="match status" value="1"/>
</dbReference>
<feature type="compositionally biased region" description="Polar residues" evidence="7">
    <location>
        <begin position="2508"/>
        <end position="2525"/>
    </location>
</feature>